<comment type="caution">
    <text evidence="18">The sequence shown here is derived from an EMBL/GenBank/DDBJ whole genome shotgun (WGS) entry which is preliminary data.</text>
</comment>
<feature type="binding site" evidence="15">
    <location>
        <begin position="30"/>
        <end position="37"/>
    </location>
    <ligand>
        <name>ATP</name>
        <dbReference type="ChEBI" id="CHEBI:30616"/>
    </ligand>
</feature>
<dbReference type="PANTHER" id="PTHR11070:SF2">
    <property type="entry name" value="ATP-DEPENDENT DNA HELICASE SRS2"/>
    <property type="match status" value="1"/>
</dbReference>
<keyword evidence="11" id="KW-0413">Isomerase</keyword>
<keyword evidence="7" id="KW-0269">Exonuclease</keyword>
<dbReference type="InterPro" id="IPR038726">
    <property type="entry name" value="PDDEXK_AddAB-type"/>
</dbReference>
<evidence type="ECO:0000313" key="19">
    <source>
        <dbReference type="Proteomes" id="UP000176339"/>
    </source>
</evidence>
<keyword evidence="10" id="KW-0234">DNA repair</keyword>
<dbReference type="Pfam" id="PF12705">
    <property type="entry name" value="PDDEXK_1"/>
    <property type="match status" value="1"/>
</dbReference>
<dbReference type="Pfam" id="PF00580">
    <property type="entry name" value="UvrD-helicase"/>
    <property type="match status" value="1"/>
</dbReference>
<dbReference type="GO" id="GO:0043138">
    <property type="term" value="F:3'-5' DNA helicase activity"/>
    <property type="evidence" value="ECO:0007669"/>
    <property type="project" value="UniProtKB-EC"/>
</dbReference>
<protein>
    <recommendedName>
        <fullName evidence="13">DNA 3'-5' helicase</fullName>
        <ecNumber evidence="13">5.6.2.4</ecNumber>
    </recommendedName>
</protein>
<organism evidence="18 19">
    <name type="scientific">Candidatus Doudnabacteria bacterium RIFCSPHIGHO2_01_FULL_49_9</name>
    <dbReference type="NCBI Taxonomy" id="1817827"/>
    <lineage>
        <taxon>Bacteria</taxon>
        <taxon>Candidatus Doudnaibacteriota</taxon>
    </lineage>
</organism>
<keyword evidence="8 15" id="KW-0067">ATP-binding</keyword>
<evidence type="ECO:0000256" key="11">
    <source>
        <dbReference type="ARBA" id="ARBA00023235"/>
    </source>
</evidence>
<evidence type="ECO:0000256" key="3">
    <source>
        <dbReference type="ARBA" id="ARBA00022741"/>
    </source>
</evidence>
<evidence type="ECO:0000256" key="14">
    <source>
        <dbReference type="ARBA" id="ARBA00048988"/>
    </source>
</evidence>
<dbReference type="InterPro" id="IPR011335">
    <property type="entry name" value="Restrct_endonuc-II-like"/>
</dbReference>
<dbReference type="PANTHER" id="PTHR11070">
    <property type="entry name" value="UVRD / RECB / PCRA DNA HELICASE FAMILY MEMBER"/>
    <property type="match status" value="1"/>
</dbReference>
<dbReference type="Gene3D" id="1.10.486.10">
    <property type="entry name" value="PCRA, domain 4"/>
    <property type="match status" value="1"/>
</dbReference>
<dbReference type="Gene3D" id="1.10.10.160">
    <property type="match status" value="1"/>
</dbReference>
<dbReference type="GO" id="GO:0000725">
    <property type="term" value="P:recombinational repair"/>
    <property type="evidence" value="ECO:0007669"/>
    <property type="project" value="TreeGrafter"/>
</dbReference>
<evidence type="ECO:0000256" key="10">
    <source>
        <dbReference type="ARBA" id="ARBA00023204"/>
    </source>
</evidence>
<dbReference type="InterPro" id="IPR011604">
    <property type="entry name" value="PDDEXK-like_dom_sf"/>
</dbReference>
<gene>
    <name evidence="18" type="ORF">A2846_00165</name>
</gene>
<feature type="domain" description="UvrD-like helicase C-terminal" evidence="17">
    <location>
        <begin position="313"/>
        <end position="599"/>
    </location>
</feature>
<dbReference type="Proteomes" id="UP000176339">
    <property type="component" value="Unassembled WGS sequence"/>
</dbReference>
<evidence type="ECO:0000259" key="17">
    <source>
        <dbReference type="PROSITE" id="PS51217"/>
    </source>
</evidence>
<evidence type="ECO:0000256" key="4">
    <source>
        <dbReference type="ARBA" id="ARBA00022763"/>
    </source>
</evidence>
<evidence type="ECO:0000256" key="1">
    <source>
        <dbReference type="ARBA" id="ARBA00009922"/>
    </source>
</evidence>
<sequence>MPQQSKLLEGLNSEQEQAVTHGDGPLLIVAGAGTGKTTVITRRIAYLIEKGVKPDQILALAFGEKAAGEMEERLDLLLPTGGYYNLQISTFHAFGEHILREYGIEIGLPDFKVLDGVGQWLLVRNNLDKFDLDYYRPLGNPTKFIKAMISHFARLKDELITPQEYLDYAEKQRVNTSGGETAADDAGQETARLLEITGAYHVYNKLLLDNSALDFADLVNYTLELFRKRPKVLEKLRSKYQYILVDEFQDTNLAQYELVKLLSAPKNNITVVGDDDQSIYKFRGASISNILHFQKDYPQAKFISLTDNYRSGQKILDMAYDFIQANNPDRLEVKLKLSKKLKGQTGQKGEIRYLPVVTYLDEVDAVIKKIMDLKTGETTFNDFAILARSHAALEPFLNRFEALDLPYIYFANKGLYNKSIILDIVSYFRLLDNYHETTPMFRVLRFPMLGISSAAIIELAALARRKATSLYGAIKQASSLELDEQSLSGCRALLNSLEKHSETARRRSVEQLFVEIVSDLHFARLVNLDSHQGLQAARYLEQFRRRIQDFQNESPDHSLRAFMATLSLELEAGEEGDLEFDPETGPEAIKLMTVHAAKGLEFKYVFVIGLVDKRFPSVERREQVEIPVALIREILPEGNVHVEEERRLFYVAMTRAKQGLFLTSAVDYGGKRAKKPSQFLVELKLAEETAKKPTGKVELKPLAMGKKPSLPLPKSFSYSQISSFRKCPLEYKYQYILKLPLAGNAQFSFGNTIHRAYEKYLKLYRQTLTSADLFGRAEPKLPDLDTLQKLYQESWVDDWYADSGQKDEYKKRGLKMIREFYDECQTALPEPKYLEQPFRLKLGRYYFTGKLDRADSVSDGLVIIDYKTGATRPIDRVDKQQLLIYQWAASEALGEKPVNLQFWFLKDGINKVSFLGTEKQIAETQDDILTTIDKIAECVITGDFHTVDRQTHDASQCEYRDLE</sequence>
<dbReference type="Gene3D" id="3.90.320.10">
    <property type="match status" value="1"/>
</dbReference>
<evidence type="ECO:0000259" key="16">
    <source>
        <dbReference type="PROSITE" id="PS51198"/>
    </source>
</evidence>
<evidence type="ECO:0000256" key="2">
    <source>
        <dbReference type="ARBA" id="ARBA00022722"/>
    </source>
</evidence>
<dbReference type="GO" id="GO:0004527">
    <property type="term" value="F:exonuclease activity"/>
    <property type="evidence" value="ECO:0007669"/>
    <property type="project" value="UniProtKB-KW"/>
</dbReference>
<dbReference type="CDD" id="cd17932">
    <property type="entry name" value="DEXQc_UvrD"/>
    <property type="match status" value="1"/>
</dbReference>
<keyword evidence="4" id="KW-0227">DNA damage</keyword>
<dbReference type="InterPro" id="IPR014017">
    <property type="entry name" value="DNA_helicase_UvrD-like_C"/>
</dbReference>
<dbReference type="SUPFAM" id="SSF52540">
    <property type="entry name" value="P-loop containing nucleoside triphosphate hydrolases"/>
    <property type="match status" value="1"/>
</dbReference>
<reference evidence="18 19" key="1">
    <citation type="journal article" date="2016" name="Nat. Commun.">
        <title>Thousands of microbial genomes shed light on interconnected biogeochemical processes in an aquifer system.</title>
        <authorList>
            <person name="Anantharaman K."/>
            <person name="Brown C.T."/>
            <person name="Hug L.A."/>
            <person name="Sharon I."/>
            <person name="Castelle C.J."/>
            <person name="Probst A.J."/>
            <person name="Thomas B.C."/>
            <person name="Singh A."/>
            <person name="Wilkins M.J."/>
            <person name="Karaoz U."/>
            <person name="Brodie E.L."/>
            <person name="Williams K.H."/>
            <person name="Hubbard S.S."/>
            <person name="Banfield J.F."/>
        </authorList>
    </citation>
    <scope>NUCLEOTIDE SEQUENCE [LARGE SCALE GENOMIC DNA]</scope>
</reference>
<proteinExistence type="inferred from homology"/>
<name>A0A1F5P265_9BACT</name>
<dbReference type="InterPro" id="IPR000212">
    <property type="entry name" value="DNA_helicase_UvrD/REP"/>
</dbReference>
<feature type="domain" description="UvrD-like helicase ATP-binding" evidence="16">
    <location>
        <begin position="9"/>
        <end position="312"/>
    </location>
</feature>
<evidence type="ECO:0000256" key="6">
    <source>
        <dbReference type="ARBA" id="ARBA00022806"/>
    </source>
</evidence>
<evidence type="ECO:0000256" key="12">
    <source>
        <dbReference type="ARBA" id="ARBA00034617"/>
    </source>
</evidence>
<comment type="catalytic activity">
    <reaction evidence="14">
        <text>ATP + H2O = ADP + phosphate + H(+)</text>
        <dbReference type="Rhea" id="RHEA:13065"/>
        <dbReference type="ChEBI" id="CHEBI:15377"/>
        <dbReference type="ChEBI" id="CHEBI:15378"/>
        <dbReference type="ChEBI" id="CHEBI:30616"/>
        <dbReference type="ChEBI" id="CHEBI:43474"/>
        <dbReference type="ChEBI" id="CHEBI:456216"/>
        <dbReference type="EC" id="5.6.2.4"/>
    </reaction>
</comment>
<comment type="similarity">
    <text evidence="1">Belongs to the helicase family. UvrD subfamily.</text>
</comment>
<accession>A0A1F5P265</accession>
<dbReference type="InterPro" id="IPR027417">
    <property type="entry name" value="P-loop_NTPase"/>
</dbReference>
<evidence type="ECO:0000256" key="9">
    <source>
        <dbReference type="ARBA" id="ARBA00023125"/>
    </source>
</evidence>
<comment type="catalytic activity">
    <reaction evidence="12">
        <text>Couples ATP hydrolysis with the unwinding of duplex DNA by translocating in the 3'-5' direction.</text>
        <dbReference type="EC" id="5.6.2.4"/>
    </reaction>
</comment>
<evidence type="ECO:0000256" key="7">
    <source>
        <dbReference type="ARBA" id="ARBA00022839"/>
    </source>
</evidence>
<dbReference type="Pfam" id="PF13361">
    <property type="entry name" value="UvrD_C"/>
    <property type="match status" value="1"/>
</dbReference>
<keyword evidence="5 15" id="KW-0378">Hydrolase</keyword>
<dbReference type="PROSITE" id="PS51198">
    <property type="entry name" value="UVRD_HELICASE_ATP_BIND"/>
    <property type="match status" value="1"/>
</dbReference>
<keyword evidence="2" id="KW-0540">Nuclease</keyword>
<evidence type="ECO:0000256" key="5">
    <source>
        <dbReference type="ARBA" id="ARBA00022801"/>
    </source>
</evidence>
<dbReference type="AlphaFoldDB" id="A0A1F5P265"/>
<evidence type="ECO:0000256" key="13">
    <source>
        <dbReference type="ARBA" id="ARBA00034808"/>
    </source>
</evidence>
<dbReference type="EMBL" id="MFEN01000032">
    <property type="protein sequence ID" value="OGE83953.1"/>
    <property type="molecule type" value="Genomic_DNA"/>
</dbReference>
<dbReference type="InterPro" id="IPR014016">
    <property type="entry name" value="UvrD-like_ATP-bd"/>
</dbReference>
<keyword evidence="3 15" id="KW-0547">Nucleotide-binding</keyword>
<dbReference type="Gene3D" id="3.40.50.300">
    <property type="entry name" value="P-loop containing nucleotide triphosphate hydrolases"/>
    <property type="match status" value="2"/>
</dbReference>
<dbReference type="GO" id="GO:0005524">
    <property type="term" value="F:ATP binding"/>
    <property type="evidence" value="ECO:0007669"/>
    <property type="project" value="UniProtKB-UniRule"/>
</dbReference>
<dbReference type="InterPro" id="IPR013986">
    <property type="entry name" value="DExx_box_DNA_helicase_dom_sf"/>
</dbReference>
<dbReference type="SUPFAM" id="SSF52980">
    <property type="entry name" value="Restriction endonuclease-like"/>
    <property type="match status" value="1"/>
</dbReference>
<evidence type="ECO:0000256" key="15">
    <source>
        <dbReference type="PROSITE-ProRule" id="PRU00560"/>
    </source>
</evidence>
<dbReference type="GO" id="GO:0003677">
    <property type="term" value="F:DNA binding"/>
    <property type="evidence" value="ECO:0007669"/>
    <property type="project" value="UniProtKB-KW"/>
</dbReference>
<evidence type="ECO:0000256" key="8">
    <source>
        <dbReference type="ARBA" id="ARBA00022840"/>
    </source>
</evidence>
<dbReference type="EC" id="5.6.2.4" evidence="13"/>
<evidence type="ECO:0000313" key="18">
    <source>
        <dbReference type="EMBL" id="OGE83953.1"/>
    </source>
</evidence>
<dbReference type="PROSITE" id="PS51217">
    <property type="entry name" value="UVRD_HELICASE_CTER"/>
    <property type="match status" value="1"/>
</dbReference>
<keyword evidence="9" id="KW-0238">DNA-binding</keyword>
<keyword evidence="6 15" id="KW-0347">Helicase</keyword>